<protein>
    <submittedName>
        <fullName evidence="2">Uncharacterized protein</fullName>
    </submittedName>
</protein>
<feature type="region of interest" description="Disordered" evidence="1">
    <location>
        <begin position="172"/>
        <end position="194"/>
    </location>
</feature>
<dbReference type="Proteomes" id="UP000027361">
    <property type="component" value="Unassembled WGS sequence"/>
</dbReference>
<dbReference type="AlphaFoldDB" id="A0A066WES4"/>
<sequence>MLVHRWRHRADRTSVSHYTAAHHTPHAFMHILIVCSSPGKHALTLHTPTTLFRNSLHVVNATSNKQGRLFSCFPIRARFPLVVIKHFVFLQLACAGNGFLSLWVVADIEIHVPDVYACIHTGKGAQLEENGAESAVQDRTLCVGILLAALDTYFLWNLDRFWDGAQAAHRSRAREQAQAERPRRRHRNRPGTGM</sequence>
<keyword evidence="3" id="KW-1185">Reference proteome</keyword>
<proteinExistence type="predicted"/>
<organism evidence="2 3">
    <name type="scientific">Tilletiaria anomala (strain ATCC 24038 / CBS 436.72 / UBC 951)</name>
    <dbReference type="NCBI Taxonomy" id="1037660"/>
    <lineage>
        <taxon>Eukaryota</taxon>
        <taxon>Fungi</taxon>
        <taxon>Dikarya</taxon>
        <taxon>Basidiomycota</taxon>
        <taxon>Ustilaginomycotina</taxon>
        <taxon>Exobasidiomycetes</taxon>
        <taxon>Georgefischeriales</taxon>
        <taxon>Tilletiariaceae</taxon>
        <taxon>Tilletiaria</taxon>
    </lineage>
</organism>
<evidence type="ECO:0000313" key="3">
    <source>
        <dbReference type="Proteomes" id="UP000027361"/>
    </source>
</evidence>
<accession>A0A066WES4</accession>
<dbReference type="InParanoid" id="A0A066WES4"/>
<dbReference type="RefSeq" id="XP_013245107.1">
    <property type="nucleotide sequence ID" value="XM_013389653.1"/>
</dbReference>
<evidence type="ECO:0000256" key="1">
    <source>
        <dbReference type="SAM" id="MobiDB-lite"/>
    </source>
</evidence>
<comment type="caution">
    <text evidence="2">The sequence shown here is derived from an EMBL/GenBank/DDBJ whole genome shotgun (WGS) entry which is preliminary data.</text>
</comment>
<reference evidence="2 3" key="1">
    <citation type="submission" date="2014-05" db="EMBL/GenBank/DDBJ databases">
        <title>Draft genome sequence of a rare smut relative, Tilletiaria anomala UBC 951.</title>
        <authorList>
            <consortium name="DOE Joint Genome Institute"/>
            <person name="Toome M."/>
            <person name="Kuo A."/>
            <person name="Henrissat B."/>
            <person name="Lipzen A."/>
            <person name="Tritt A."/>
            <person name="Yoshinaga Y."/>
            <person name="Zane M."/>
            <person name="Barry K."/>
            <person name="Grigoriev I.V."/>
            <person name="Spatafora J.W."/>
            <person name="Aimea M.C."/>
        </authorList>
    </citation>
    <scope>NUCLEOTIDE SEQUENCE [LARGE SCALE GENOMIC DNA]</scope>
    <source>
        <strain evidence="2 3">UBC 951</strain>
    </source>
</reference>
<gene>
    <name evidence="2" type="ORF">K437DRAFT_254450</name>
</gene>
<feature type="compositionally biased region" description="Basic residues" evidence="1">
    <location>
        <begin position="182"/>
        <end position="194"/>
    </location>
</feature>
<dbReference type="HOGENOM" id="CLU_1403328_0_0_1"/>
<evidence type="ECO:0000313" key="2">
    <source>
        <dbReference type="EMBL" id="KDN52261.1"/>
    </source>
</evidence>
<dbReference type="EMBL" id="JMSN01000012">
    <property type="protein sequence ID" value="KDN52261.1"/>
    <property type="molecule type" value="Genomic_DNA"/>
</dbReference>
<name>A0A066WES4_TILAU</name>
<dbReference type="GeneID" id="25263871"/>